<sequence length="200" mass="22831">MLGHESKGSLLFNFKEKGWANGLSAGNVNISPGYSDFVIEVEFTSKGLKHYEEIIQDIFKFIKMLQLEGPKEWVFNELRDQALSSFKFRQKTGASNTASKLAGALNNLQYYDVPTSLDDGVIDLQNGNLPELKSVPPKYLLSTSLLRDYQPGLICKFMSYLNPKNFRTLLVAKDVFDEVDFKDIQKEQWFEFGFGLCYPR</sequence>
<organism evidence="1 2">
    <name type="scientific">Ambrosiozyma monospora</name>
    <name type="common">Yeast</name>
    <name type="synonym">Endomycopsis monosporus</name>
    <dbReference type="NCBI Taxonomy" id="43982"/>
    <lineage>
        <taxon>Eukaryota</taxon>
        <taxon>Fungi</taxon>
        <taxon>Dikarya</taxon>
        <taxon>Ascomycota</taxon>
        <taxon>Saccharomycotina</taxon>
        <taxon>Pichiomycetes</taxon>
        <taxon>Pichiales</taxon>
        <taxon>Pichiaceae</taxon>
        <taxon>Ambrosiozyma</taxon>
    </lineage>
</organism>
<protein>
    <submittedName>
        <fullName evidence="1">Unnamed protein product</fullName>
    </submittedName>
</protein>
<name>A0ACB5U3I4_AMBMO</name>
<keyword evidence="2" id="KW-1185">Reference proteome</keyword>
<evidence type="ECO:0000313" key="2">
    <source>
        <dbReference type="Proteomes" id="UP001165064"/>
    </source>
</evidence>
<comment type="caution">
    <text evidence="1">The sequence shown here is derived from an EMBL/GenBank/DDBJ whole genome shotgun (WGS) entry which is preliminary data.</text>
</comment>
<dbReference type="Proteomes" id="UP001165064">
    <property type="component" value="Unassembled WGS sequence"/>
</dbReference>
<accession>A0ACB5U3I4</accession>
<evidence type="ECO:0000313" key="1">
    <source>
        <dbReference type="EMBL" id="GMF01211.1"/>
    </source>
</evidence>
<reference evidence="1" key="1">
    <citation type="submission" date="2023-04" db="EMBL/GenBank/DDBJ databases">
        <title>Ambrosiozyma monospora NBRC 10751.</title>
        <authorList>
            <person name="Ichikawa N."/>
            <person name="Sato H."/>
            <person name="Tonouchi N."/>
        </authorList>
    </citation>
    <scope>NUCLEOTIDE SEQUENCE</scope>
    <source>
        <strain evidence="1">NBRC 10751</strain>
    </source>
</reference>
<gene>
    <name evidence="1" type="ORF">Amon02_001119300</name>
</gene>
<dbReference type="EMBL" id="BSXS01011755">
    <property type="protein sequence ID" value="GMF01211.1"/>
    <property type="molecule type" value="Genomic_DNA"/>
</dbReference>
<proteinExistence type="predicted"/>